<dbReference type="AlphaFoldDB" id="A0A915HI96"/>
<dbReference type="WBParaSite" id="nRc.2.0.1.t01041-RA">
    <property type="protein sequence ID" value="nRc.2.0.1.t01041-RA"/>
    <property type="gene ID" value="nRc.2.0.1.g01041"/>
</dbReference>
<sequence>MEGDMLESIWNPFSNNVPSLDFIFNHHFMNKALFGNKFDPLTNDYLIGFWLAVFSTTMTNNRYLIPDVLFGVLGDNNGFKTLTFAQIDLMK</sequence>
<accession>A0A915HI96</accession>
<protein>
    <submittedName>
        <fullName evidence="2">Uncharacterized protein</fullName>
    </submittedName>
</protein>
<organism evidence="1 2">
    <name type="scientific">Romanomermis culicivorax</name>
    <name type="common">Nematode worm</name>
    <dbReference type="NCBI Taxonomy" id="13658"/>
    <lineage>
        <taxon>Eukaryota</taxon>
        <taxon>Metazoa</taxon>
        <taxon>Ecdysozoa</taxon>
        <taxon>Nematoda</taxon>
        <taxon>Enoplea</taxon>
        <taxon>Dorylaimia</taxon>
        <taxon>Mermithida</taxon>
        <taxon>Mermithoidea</taxon>
        <taxon>Mermithidae</taxon>
        <taxon>Romanomermis</taxon>
    </lineage>
</organism>
<proteinExistence type="predicted"/>
<dbReference type="Proteomes" id="UP000887565">
    <property type="component" value="Unplaced"/>
</dbReference>
<keyword evidence="1" id="KW-1185">Reference proteome</keyword>
<evidence type="ECO:0000313" key="1">
    <source>
        <dbReference type="Proteomes" id="UP000887565"/>
    </source>
</evidence>
<evidence type="ECO:0000313" key="2">
    <source>
        <dbReference type="WBParaSite" id="nRc.2.0.1.t01041-RA"/>
    </source>
</evidence>
<name>A0A915HI96_ROMCU</name>
<reference evidence="2" key="1">
    <citation type="submission" date="2022-11" db="UniProtKB">
        <authorList>
            <consortium name="WormBaseParasite"/>
        </authorList>
    </citation>
    <scope>IDENTIFICATION</scope>
</reference>